<reference evidence="1" key="1">
    <citation type="submission" date="2023-01" db="EMBL/GenBank/DDBJ databases">
        <authorList>
            <person name="Van Ghelder C."/>
            <person name="Rancurel C."/>
        </authorList>
    </citation>
    <scope>NUCLEOTIDE SEQUENCE</scope>
    <source>
        <strain evidence="1">CNCM I-4278</strain>
    </source>
</reference>
<proteinExistence type="predicted"/>
<organism evidence="1 2">
    <name type="scientific">Periconia digitata</name>
    <dbReference type="NCBI Taxonomy" id="1303443"/>
    <lineage>
        <taxon>Eukaryota</taxon>
        <taxon>Fungi</taxon>
        <taxon>Dikarya</taxon>
        <taxon>Ascomycota</taxon>
        <taxon>Pezizomycotina</taxon>
        <taxon>Dothideomycetes</taxon>
        <taxon>Pleosporomycetidae</taxon>
        <taxon>Pleosporales</taxon>
        <taxon>Massarineae</taxon>
        <taxon>Periconiaceae</taxon>
        <taxon>Periconia</taxon>
    </lineage>
</organism>
<dbReference type="Proteomes" id="UP001152607">
    <property type="component" value="Unassembled WGS sequence"/>
</dbReference>
<sequence>MLVMDDLQRSPTISNFQVNGSISWYPVLHHSLSLFVRCFEFEMLLPPLLPVLLQPTSDESKTLSGRHKWSICEESEAVDTWLCLELYGTCLLLMAIRGRAHWPVNAQRPAKKSSEKAAVSNVGASLKEKDCILDSYTFR</sequence>
<name>A0A9W4UTI1_9PLEO</name>
<evidence type="ECO:0000313" key="2">
    <source>
        <dbReference type="Proteomes" id="UP001152607"/>
    </source>
</evidence>
<keyword evidence="2" id="KW-1185">Reference proteome</keyword>
<comment type="caution">
    <text evidence="1">The sequence shown here is derived from an EMBL/GenBank/DDBJ whole genome shotgun (WGS) entry which is preliminary data.</text>
</comment>
<dbReference type="AlphaFoldDB" id="A0A9W4UTI1"/>
<evidence type="ECO:0000313" key="1">
    <source>
        <dbReference type="EMBL" id="CAI6341544.1"/>
    </source>
</evidence>
<protein>
    <submittedName>
        <fullName evidence="1">Uncharacterized protein</fullName>
    </submittedName>
</protein>
<dbReference type="EMBL" id="CAOQHR010000012">
    <property type="protein sequence ID" value="CAI6341544.1"/>
    <property type="molecule type" value="Genomic_DNA"/>
</dbReference>
<gene>
    <name evidence="1" type="ORF">PDIGIT_LOCUS14742</name>
</gene>
<accession>A0A9W4UTI1</accession>